<dbReference type="EMBL" id="BAABME010008514">
    <property type="protein sequence ID" value="GAA0173252.1"/>
    <property type="molecule type" value="Genomic_DNA"/>
</dbReference>
<gene>
    <name evidence="2" type="ORF">LIER_26908</name>
</gene>
<feature type="compositionally biased region" description="Pro residues" evidence="1">
    <location>
        <begin position="41"/>
        <end position="50"/>
    </location>
</feature>
<proteinExistence type="predicted"/>
<keyword evidence="3" id="KW-1185">Reference proteome</keyword>
<reference evidence="2 3" key="1">
    <citation type="submission" date="2024-01" db="EMBL/GenBank/DDBJ databases">
        <title>The complete chloroplast genome sequence of Lithospermum erythrorhizon: insights into the phylogenetic relationship among Boraginaceae species and the maternal lineages of purple gromwells.</title>
        <authorList>
            <person name="Okada T."/>
            <person name="Watanabe K."/>
        </authorList>
    </citation>
    <scope>NUCLEOTIDE SEQUENCE [LARGE SCALE GENOMIC DNA]</scope>
</reference>
<name>A0AAV3RE35_LITER</name>
<evidence type="ECO:0000313" key="3">
    <source>
        <dbReference type="Proteomes" id="UP001454036"/>
    </source>
</evidence>
<evidence type="ECO:0000313" key="2">
    <source>
        <dbReference type="EMBL" id="GAA0173252.1"/>
    </source>
</evidence>
<evidence type="ECO:0000256" key="1">
    <source>
        <dbReference type="SAM" id="MobiDB-lite"/>
    </source>
</evidence>
<comment type="caution">
    <text evidence="2">The sequence shown here is derived from an EMBL/GenBank/DDBJ whole genome shotgun (WGS) entry which is preliminary data.</text>
</comment>
<sequence>MPRLPFSPEFVPHNRCKIIKRYIARDEASVRKTDATHVSPFLPPPPPPNNPTGSGSATFDYLSGDVYEYGRSSGIS</sequence>
<dbReference type="Proteomes" id="UP001454036">
    <property type="component" value="Unassembled WGS sequence"/>
</dbReference>
<organism evidence="2 3">
    <name type="scientific">Lithospermum erythrorhizon</name>
    <name type="common">Purple gromwell</name>
    <name type="synonym">Lithospermum officinale var. erythrorhizon</name>
    <dbReference type="NCBI Taxonomy" id="34254"/>
    <lineage>
        <taxon>Eukaryota</taxon>
        <taxon>Viridiplantae</taxon>
        <taxon>Streptophyta</taxon>
        <taxon>Embryophyta</taxon>
        <taxon>Tracheophyta</taxon>
        <taxon>Spermatophyta</taxon>
        <taxon>Magnoliopsida</taxon>
        <taxon>eudicotyledons</taxon>
        <taxon>Gunneridae</taxon>
        <taxon>Pentapetalae</taxon>
        <taxon>asterids</taxon>
        <taxon>lamiids</taxon>
        <taxon>Boraginales</taxon>
        <taxon>Boraginaceae</taxon>
        <taxon>Boraginoideae</taxon>
        <taxon>Lithospermeae</taxon>
        <taxon>Lithospermum</taxon>
    </lineage>
</organism>
<feature type="region of interest" description="Disordered" evidence="1">
    <location>
        <begin position="29"/>
        <end position="59"/>
    </location>
</feature>
<accession>A0AAV3RE35</accession>
<protein>
    <submittedName>
        <fullName evidence="2">Uncharacterized protein</fullName>
    </submittedName>
</protein>
<dbReference type="AlphaFoldDB" id="A0AAV3RE35"/>